<dbReference type="Proteomes" id="UP001152320">
    <property type="component" value="Chromosome 8"/>
</dbReference>
<sequence length="122" mass="13642">MNCFARLRYWDRGSFKIKVPRHLSVVLRPSSSSFITLGKVPVMYLWGNPGLTGCWMSCQADEDGKKEGGSKEVARKRVAARSWQGGWQQGGKKEVGSKEIGSEGVARRVAARRWQGGEWLVE</sequence>
<dbReference type="AlphaFoldDB" id="A0A9Q1H758"/>
<organism evidence="1 2">
    <name type="scientific">Holothuria leucospilota</name>
    <name type="common">Black long sea cucumber</name>
    <name type="synonym">Mertensiothuria leucospilota</name>
    <dbReference type="NCBI Taxonomy" id="206669"/>
    <lineage>
        <taxon>Eukaryota</taxon>
        <taxon>Metazoa</taxon>
        <taxon>Echinodermata</taxon>
        <taxon>Eleutherozoa</taxon>
        <taxon>Echinozoa</taxon>
        <taxon>Holothuroidea</taxon>
        <taxon>Aspidochirotacea</taxon>
        <taxon>Aspidochirotida</taxon>
        <taxon>Holothuriidae</taxon>
        <taxon>Holothuria</taxon>
    </lineage>
</organism>
<name>A0A9Q1H758_HOLLE</name>
<proteinExistence type="predicted"/>
<keyword evidence="2" id="KW-1185">Reference proteome</keyword>
<evidence type="ECO:0000313" key="1">
    <source>
        <dbReference type="EMBL" id="KAJ8038127.1"/>
    </source>
</evidence>
<protein>
    <submittedName>
        <fullName evidence="1">Uncharacterized protein</fullName>
    </submittedName>
</protein>
<dbReference type="EMBL" id="JAIZAY010000008">
    <property type="protein sequence ID" value="KAJ8038127.1"/>
    <property type="molecule type" value="Genomic_DNA"/>
</dbReference>
<gene>
    <name evidence="1" type="ORF">HOLleu_19114</name>
</gene>
<evidence type="ECO:0000313" key="2">
    <source>
        <dbReference type="Proteomes" id="UP001152320"/>
    </source>
</evidence>
<reference evidence="1" key="1">
    <citation type="submission" date="2021-10" db="EMBL/GenBank/DDBJ databases">
        <title>Tropical sea cucumber genome reveals ecological adaptation and Cuvierian tubules defense mechanism.</title>
        <authorList>
            <person name="Chen T."/>
        </authorList>
    </citation>
    <scope>NUCLEOTIDE SEQUENCE</scope>
    <source>
        <strain evidence="1">Nanhai2018</strain>
        <tissue evidence="1">Muscle</tissue>
    </source>
</reference>
<comment type="caution">
    <text evidence="1">The sequence shown here is derived from an EMBL/GenBank/DDBJ whole genome shotgun (WGS) entry which is preliminary data.</text>
</comment>
<accession>A0A9Q1H758</accession>